<dbReference type="Pfam" id="PF00690">
    <property type="entry name" value="Cation_ATPase_N"/>
    <property type="match status" value="1"/>
</dbReference>
<dbReference type="SMART" id="SM00831">
    <property type="entry name" value="Cation_ATPase_N"/>
    <property type="match status" value="1"/>
</dbReference>
<feature type="domain" description="Cation-transporting P-type ATPase N-terminal" evidence="2">
    <location>
        <begin position="47"/>
        <end position="123"/>
    </location>
</feature>
<organism evidence="3 4">
    <name type="scientific">Ophiophagus hannah</name>
    <name type="common">King cobra</name>
    <name type="synonym">Naja hannah</name>
    <dbReference type="NCBI Taxonomy" id="8665"/>
    <lineage>
        <taxon>Eukaryota</taxon>
        <taxon>Metazoa</taxon>
        <taxon>Chordata</taxon>
        <taxon>Craniata</taxon>
        <taxon>Vertebrata</taxon>
        <taxon>Euteleostomi</taxon>
        <taxon>Lepidosauria</taxon>
        <taxon>Squamata</taxon>
        <taxon>Bifurcata</taxon>
        <taxon>Unidentata</taxon>
        <taxon>Episquamata</taxon>
        <taxon>Toxicofera</taxon>
        <taxon>Serpentes</taxon>
        <taxon>Colubroidea</taxon>
        <taxon>Elapidae</taxon>
        <taxon>Elapinae</taxon>
        <taxon>Ophiophagus</taxon>
    </lineage>
</organism>
<name>V8NGM7_OPHHA</name>
<dbReference type="InterPro" id="IPR023298">
    <property type="entry name" value="ATPase_P-typ_TM_dom_sf"/>
</dbReference>
<dbReference type="InterPro" id="IPR004014">
    <property type="entry name" value="ATPase_P-typ_cation-transptr_N"/>
</dbReference>
<dbReference type="AlphaFoldDB" id="V8NGM7"/>
<gene>
    <name evidence="3" type="primary">ATP2B2</name>
    <name evidence="3" type="ORF">L345_13543</name>
</gene>
<keyword evidence="1" id="KW-0460">Magnesium</keyword>
<evidence type="ECO:0000256" key="1">
    <source>
        <dbReference type="ARBA" id="ARBA00022842"/>
    </source>
</evidence>
<dbReference type="GO" id="GO:0051480">
    <property type="term" value="P:regulation of cytosolic calcium ion concentration"/>
    <property type="evidence" value="ECO:0007669"/>
    <property type="project" value="TreeGrafter"/>
</dbReference>
<dbReference type="OrthoDB" id="116380at2759"/>
<sequence length="158" mass="17576">MGDMTNSDFYSKNQRNEANHAGEFGCTLQDLRSLMELRGMEAVVKIKETYGDTEGLCRHLNTSPIEGLPGTTADLDKRRLIFGKNFIPPKKPKTFIQLVWEALQDVTLIILEIAAIISLGLSFYHPPGEGNEEMQPMMCIEADSDLSVCAGIKEKNIV</sequence>
<dbReference type="GO" id="GO:0098839">
    <property type="term" value="C:postsynaptic density membrane"/>
    <property type="evidence" value="ECO:0007669"/>
    <property type="project" value="TreeGrafter"/>
</dbReference>
<evidence type="ECO:0000313" key="4">
    <source>
        <dbReference type="Proteomes" id="UP000018936"/>
    </source>
</evidence>
<dbReference type="PANTHER" id="PTHR24093">
    <property type="entry name" value="CATION TRANSPORTING ATPASE"/>
    <property type="match status" value="1"/>
</dbReference>
<proteinExistence type="predicted"/>
<accession>V8NGM7</accession>
<evidence type="ECO:0000259" key="2">
    <source>
        <dbReference type="SMART" id="SM00831"/>
    </source>
</evidence>
<evidence type="ECO:0000313" key="3">
    <source>
        <dbReference type="EMBL" id="ETE60712.1"/>
    </source>
</evidence>
<dbReference type="PANTHER" id="PTHR24093:SF377">
    <property type="entry name" value="PLASMA MEMBRANE CALCIUM-TRANSPORTING ATPASE 2"/>
    <property type="match status" value="1"/>
</dbReference>
<dbReference type="GO" id="GO:0005388">
    <property type="term" value="F:P-type calcium transporter activity"/>
    <property type="evidence" value="ECO:0007669"/>
    <property type="project" value="TreeGrafter"/>
</dbReference>
<comment type="caution">
    <text evidence="3">The sequence shown here is derived from an EMBL/GenBank/DDBJ whole genome shotgun (WGS) entry which is preliminary data.</text>
</comment>
<protein>
    <submittedName>
        <fullName evidence="3">Plasma membrane calcium-transporting ATPase 2</fullName>
    </submittedName>
</protein>
<dbReference type="Proteomes" id="UP000018936">
    <property type="component" value="Unassembled WGS sequence"/>
</dbReference>
<reference evidence="3 4" key="1">
    <citation type="journal article" date="2013" name="Proc. Natl. Acad. Sci. U.S.A.">
        <title>The king cobra genome reveals dynamic gene evolution and adaptation in the snake venom system.</title>
        <authorList>
            <person name="Vonk F.J."/>
            <person name="Casewell N.R."/>
            <person name="Henkel C.V."/>
            <person name="Heimberg A.M."/>
            <person name="Jansen H.J."/>
            <person name="McCleary R.J."/>
            <person name="Kerkkamp H.M."/>
            <person name="Vos R.A."/>
            <person name="Guerreiro I."/>
            <person name="Calvete J.J."/>
            <person name="Wuster W."/>
            <person name="Woods A.E."/>
            <person name="Logan J.M."/>
            <person name="Harrison R.A."/>
            <person name="Castoe T.A."/>
            <person name="de Koning A.P."/>
            <person name="Pollock D.D."/>
            <person name="Yandell M."/>
            <person name="Calderon D."/>
            <person name="Renjifo C."/>
            <person name="Currier R.B."/>
            <person name="Salgado D."/>
            <person name="Pla D."/>
            <person name="Sanz L."/>
            <person name="Hyder A.S."/>
            <person name="Ribeiro J.M."/>
            <person name="Arntzen J.W."/>
            <person name="van den Thillart G.E."/>
            <person name="Boetzer M."/>
            <person name="Pirovano W."/>
            <person name="Dirks R.P."/>
            <person name="Spaink H.P."/>
            <person name="Duboule D."/>
            <person name="McGlinn E."/>
            <person name="Kini R.M."/>
            <person name="Richardson M.K."/>
        </authorList>
    </citation>
    <scope>NUCLEOTIDE SEQUENCE</scope>
    <source>
        <tissue evidence="3">Blood</tissue>
    </source>
</reference>
<keyword evidence="4" id="KW-1185">Reference proteome</keyword>
<dbReference type="GO" id="GO:0030165">
    <property type="term" value="F:PDZ domain binding"/>
    <property type="evidence" value="ECO:0007669"/>
    <property type="project" value="TreeGrafter"/>
</dbReference>
<dbReference type="EMBL" id="AZIM01004457">
    <property type="protein sequence ID" value="ETE60712.1"/>
    <property type="molecule type" value="Genomic_DNA"/>
</dbReference>
<dbReference type="SUPFAM" id="SSF81665">
    <property type="entry name" value="Calcium ATPase, transmembrane domain M"/>
    <property type="match status" value="1"/>
</dbReference>